<organism evidence="1 2">
    <name type="scientific">Friedmanniomyces simplex</name>
    <dbReference type="NCBI Taxonomy" id="329884"/>
    <lineage>
        <taxon>Eukaryota</taxon>
        <taxon>Fungi</taxon>
        <taxon>Dikarya</taxon>
        <taxon>Ascomycota</taxon>
        <taxon>Pezizomycotina</taxon>
        <taxon>Dothideomycetes</taxon>
        <taxon>Dothideomycetidae</taxon>
        <taxon>Mycosphaerellales</taxon>
        <taxon>Teratosphaeriaceae</taxon>
        <taxon>Friedmanniomyces</taxon>
    </lineage>
</organism>
<dbReference type="Gene3D" id="1.10.10.10">
    <property type="entry name" value="Winged helix-like DNA-binding domain superfamily/Winged helix DNA-binding domain"/>
    <property type="match status" value="1"/>
</dbReference>
<accession>A0A4U0XAG0</accession>
<dbReference type="Pfam" id="PF11625">
    <property type="entry name" value="DUF3253"/>
    <property type="match status" value="1"/>
</dbReference>
<dbReference type="InterPro" id="IPR036388">
    <property type="entry name" value="WH-like_DNA-bd_sf"/>
</dbReference>
<dbReference type="InterPro" id="IPR036390">
    <property type="entry name" value="WH_DNA-bd_sf"/>
</dbReference>
<evidence type="ECO:0000313" key="1">
    <source>
        <dbReference type="EMBL" id="TKA72153.1"/>
    </source>
</evidence>
<name>A0A4U0XAG0_9PEZI</name>
<dbReference type="InterPro" id="IPR021660">
    <property type="entry name" value="DUF3253"/>
</dbReference>
<gene>
    <name evidence="1" type="ORF">B0A55_08362</name>
</gene>
<keyword evidence="2" id="KW-1185">Reference proteome</keyword>
<reference evidence="1 2" key="1">
    <citation type="submission" date="2017-03" db="EMBL/GenBank/DDBJ databases">
        <title>Genomes of endolithic fungi from Antarctica.</title>
        <authorList>
            <person name="Coleine C."/>
            <person name="Masonjones S."/>
            <person name="Stajich J.E."/>
        </authorList>
    </citation>
    <scope>NUCLEOTIDE SEQUENCE [LARGE SCALE GENOMIC DNA]</scope>
    <source>
        <strain evidence="1 2">CCFEE 5184</strain>
    </source>
</reference>
<dbReference type="EMBL" id="NAJQ01000321">
    <property type="protein sequence ID" value="TKA72153.1"/>
    <property type="molecule type" value="Genomic_DNA"/>
</dbReference>
<dbReference type="SUPFAM" id="SSF46785">
    <property type="entry name" value="Winged helix' DNA-binding domain"/>
    <property type="match status" value="1"/>
</dbReference>
<protein>
    <submittedName>
        <fullName evidence="1">Uncharacterized protein</fullName>
    </submittedName>
</protein>
<dbReference type="OrthoDB" id="2563170at2759"/>
<sequence>MAADAPLHQQQTGAGPLARHLADFLAKRQPPKTFCPSEVARALTADELRDLGCSEWRDAMPGIRQLAWEWREREQGGGVEILQKGVVLGREVGVEDVRGPVRLRRGGG</sequence>
<comment type="caution">
    <text evidence="1">The sequence shown here is derived from an EMBL/GenBank/DDBJ whole genome shotgun (WGS) entry which is preliminary data.</text>
</comment>
<proteinExistence type="predicted"/>
<evidence type="ECO:0000313" key="2">
    <source>
        <dbReference type="Proteomes" id="UP000309340"/>
    </source>
</evidence>
<dbReference type="Proteomes" id="UP000309340">
    <property type="component" value="Unassembled WGS sequence"/>
</dbReference>
<dbReference type="AlphaFoldDB" id="A0A4U0XAG0"/>